<reference evidence="2" key="1">
    <citation type="submission" date="2018-04" db="EMBL/GenBank/DDBJ databases">
        <authorList>
            <person name="Illikoud N."/>
        </authorList>
    </citation>
    <scope>NUCLEOTIDE SEQUENCE [LARGE SCALE GENOMIC DNA]</scope>
</reference>
<evidence type="ECO:0000313" key="1">
    <source>
        <dbReference type="EMBL" id="SPP26011.1"/>
    </source>
</evidence>
<dbReference type="AlphaFoldDB" id="A0A2X0RW99"/>
<dbReference type="EMBL" id="OUNC01000001">
    <property type="protein sequence ID" value="SPP26011.1"/>
    <property type="molecule type" value="Genomic_DNA"/>
</dbReference>
<evidence type="ECO:0000313" key="2">
    <source>
        <dbReference type="Proteomes" id="UP000270190"/>
    </source>
</evidence>
<sequence length="55" mass="6656">MLISCTFKEQLFSYEKISLMHHLFTSYFHKARGFEKDSLISLFVNKKTPVKFYFQ</sequence>
<protein>
    <submittedName>
        <fullName evidence="1">Uncharacterized protein</fullName>
    </submittedName>
</protein>
<proteinExistence type="predicted"/>
<gene>
    <name evidence="1" type="ORF">BTBSAS_10225</name>
</gene>
<accession>A0A2X0RW99</accession>
<name>A0A2X0RW99_BROTH</name>
<organism evidence="1 2">
    <name type="scientific">Brochothrix thermosphacta</name>
    <name type="common">Microbacterium thermosphactum</name>
    <dbReference type="NCBI Taxonomy" id="2756"/>
    <lineage>
        <taxon>Bacteria</taxon>
        <taxon>Bacillati</taxon>
        <taxon>Bacillota</taxon>
        <taxon>Bacilli</taxon>
        <taxon>Bacillales</taxon>
        <taxon>Listeriaceae</taxon>
        <taxon>Brochothrix</taxon>
    </lineage>
</organism>
<dbReference type="Proteomes" id="UP000270190">
    <property type="component" value="Unassembled WGS sequence"/>
</dbReference>